<dbReference type="InterPro" id="IPR045851">
    <property type="entry name" value="AMP-bd_C_sf"/>
</dbReference>
<dbReference type="InterPro" id="IPR023213">
    <property type="entry name" value="CAT-like_dom_sf"/>
</dbReference>
<dbReference type="PANTHER" id="PTHR45527">
    <property type="entry name" value="NONRIBOSOMAL PEPTIDE SYNTHETASE"/>
    <property type="match status" value="1"/>
</dbReference>
<protein>
    <submittedName>
        <fullName evidence="6">NRPS protein</fullName>
    </submittedName>
</protein>
<comment type="caution">
    <text evidence="6">The sequence shown here is derived from an EMBL/GenBank/DDBJ whole genome shotgun (WGS) entry which is preliminary data.</text>
</comment>
<accession>A0ABR3XFY9</accession>
<evidence type="ECO:0000313" key="7">
    <source>
        <dbReference type="Proteomes" id="UP001583193"/>
    </source>
</evidence>
<dbReference type="Gene3D" id="3.40.50.12780">
    <property type="entry name" value="N-terminal domain of ligase-like"/>
    <property type="match status" value="1"/>
</dbReference>
<dbReference type="InterPro" id="IPR042099">
    <property type="entry name" value="ANL_N_sf"/>
</dbReference>
<dbReference type="Pfam" id="PF00550">
    <property type="entry name" value="PP-binding"/>
    <property type="match status" value="1"/>
</dbReference>
<evidence type="ECO:0000256" key="2">
    <source>
        <dbReference type="ARBA" id="ARBA00022553"/>
    </source>
</evidence>
<name>A0ABR3XFY9_9EURO</name>
<dbReference type="PROSITE" id="PS00012">
    <property type="entry name" value="PHOSPHOPANTETHEINE"/>
    <property type="match status" value="1"/>
</dbReference>
<organism evidence="6 7">
    <name type="scientific">Paecilomyces lecythidis</name>
    <dbReference type="NCBI Taxonomy" id="3004212"/>
    <lineage>
        <taxon>Eukaryota</taxon>
        <taxon>Fungi</taxon>
        <taxon>Dikarya</taxon>
        <taxon>Ascomycota</taxon>
        <taxon>Pezizomycotina</taxon>
        <taxon>Eurotiomycetes</taxon>
        <taxon>Eurotiomycetidae</taxon>
        <taxon>Eurotiales</taxon>
        <taxon>Thermoascaceae</taxon>
        <taxon>Paecilomyces</taxon>
    </lineage>
</organism>
<dbReference type="NCBIfam" id="TIGR01733">
    <property type="entry name" value="AA-adenyl-dom"/>
    <property type="match status" value="1"/>
</dbReference>
<dbReference type="InterPro" id="IPR010071">
    <property type="entry name" value="AA_adenyl_dom"/>
</dbReference>
<dbReference type="InterPro" id="IPR009081">
    <property type="entry name" value="PP-bd_ACP"/>
</dbReference>
<evidence type="ECO:0000256" key="1">
    <source>
        <dbReference type="ARBA" id="ARBA00022450"/>
    </source>
</evidence>
<dbReference type="SUPFAM" id="SSF47336">
    <property type="entry name" value="ACP-like"/>
    <property type="match status" value="1"/>
</dbReference>
<dbReference type="Pfam" id="PF00501">
    <property type="entry name" value="AMP-binding"/>
    <property type="match status" value="1"/>
</dbReference>
<keyword evidence="3" id="KW-0436">Ligase</keyword>
<dbReference type="InterPro" id="IPR020845">
    <property type="entry name" value="AMP-binding_CS"/>
</dbReference>
<dbReference type="InterPro" id="IPR006162">
    <property type="entry name" value="Ppantetheine_attach_site"/>
</dbReference>
<dbReference type="CDD" id="cd05918">
    <property type="entry name" value="A_NRPS_SidN3_like"/>
    <property type="match status" value="1"/>
</dbReference>
<dbReference type="PROSITE" id="PS50075">
    <property type="entry name" value="CARRIER"/>
    <property type="match status" value="1"/>
</dbReference>
<reference evidence="6 7" key="1">
    <citation type="journal article" date="2024" name="IMA Fungus">
        <title>IMA Genome - F19 : A genome assembly and annotation guide to empower mycologists, including annotated draft genome sequences of Ceratocystis pirilliformis, Diaporthe australafricana, Fusarium ophioides, Paecilomyces lecythidis, and Sporothrix stenoceras.</title>
        <authorList>
            <person name="Aylward J."/>
            <person name="Wilson A.M."/>
            <person name="Visagie C.M."/>
            <person name="Spraker J."/>
            <person name="Barnes I."/>
            <person name="Buitendag C."/>
            <person name="Ceriani C."/>
            <person name="Del Mar Angel L."/>
            <person name="du Plessis D."/>
            <person name="Fuchs T."/>
            <person name="Gasser K."/>
            <person name="Kramer D."/>
            <person name="Li W."/>
            <person name="Munsamy K."/>
            <person name="Piso A."/>
            <person name="Price J.L."/>
            <person name="Sonnekus B."/>
            <person name="Thomas C."/>
            <person name="van der Nest A."/>
            <person name="van Dijk A."/>
            <person name="van Heerden A."/>
            <person name="van Vuuren N."/>
            <person name="Yilmaz N."/>
            <person name="Duong T.A."/>
            <person name="van der Merwe N.A."/>
            <person name="Wingfield M.J."/>
            <person name="Wingfield B.D."/>
        </authorList>
    </citation>
    <scope>NUCLEOTIDE SEQUENCE [LARGE SCALE GENOMIC DNA]</scope>
    <source>
        <strain evidence="6 7">CMW 18167</strain>
    </source>
</reference>
<evidence type="ECO:0000256" key="4">
    <source>
        <dbReference type="ARBA" id="ARBA00029454"/>
    </source>
</evidence>
<dbReference type="PROSITE" id="PS00455">
    <property type="entry name" value="AMP_BINDING"/>
    <property type="match status" value="1"/>
</dbReference>
<dbReference type="Proteomes" id="UP001583193">
    <property type="component" value="Unassembled WGS sequence"/>
</dbReference>
<dbReference type="EMBL" id="JAVDPF010000019">
    <property type="protein sequence ID" value="KAL1874627.1"/>
    <property type="molecule type" value="Genomic_DNA"/>
</dbReference>
<sequence>MNILSQLIRWADSQLPAELKKTSPKTTVDDAETVAYWRQVLTNSDYAAYPTLPPSVNQPVADKLVEYQFPRPNEPSPDITISILARAAWAIIVSRLTDSDDVLFCATSSTNAPVVVCVKLTDSQKVREYLNAVRQQESYMVTPEKGGFDEATMPQTLLIVQSQKNVKQDDDKLHQFITYGLRIHLEVTGSRIDATAAFDQRVVEPWLAIKLLQRLEFVMQQLSDAISSAELKDIAILPPLDMQQIWEWNSEVPPVVERCIHEVILEHSSAQPDAPAVCAWDGNLTYSRLDALSNQLASQLIDLGIGPEKVVPLCSEKSMWTVVAWLAILKAGGAFVLLDPTLPEGRIRSICQQVNAVVGITSASCQSRLSPFTQHTVVLGKESLGSQNQPTLSQTRKVTPTNAAYIIFTSGSTGEPKGCVIEHQAYCSAAFGHGAVLGMSKDMRALQFGSYNFAGAIMEMLMTLIYGGCICIPSEEDRASNLAQVIGKLDANWAFLTSTVLSLLHPETAPSLKTICVGGEPIRSSQIREWAPKVHLRQTYGSAETAAVVASARLYASSAVTSVGKATTARCWLVDPVNVNQLVPVGSPGEVLFEGPVIGREYIGQPEKSSATFIDAPSWRSELGRRSKSSRFYRTGDLAAYRSDGSIELLGRKDTQVKLRGQRIELGEIEHQARLSSSDVKDVAVELTTLNNGINKGPQLIGFLVIREKHAKVNGGDLDNDEHTRTVMQSVRARLETVLPHYMIPSVFVPIQALPLTASGKTHRKKLREIGSAMSRKELELLRTRAQMRPPTTLVEKRLQEIWSQILKIDMATIGIDHSFFSLGGDSITAMKVVGEARKFGINLMVPDIFRQDTIAGLAHQQSLNAAQVSAESLEAVLVEPTVKQALLEEIGSLGTGIHSTDIADIYPLTSVQETLVVASVADGKPADYFYLDLDDNISLSMLESGCSRILQRYPILRTCFFQLQGKLWQAVLNQISPPVRVQEVSGDMDESLRDFCLNDGGSLSPTQPLAAFILLKNHARGMRLVLRMAHAQYDAFSTPVVFESLFNDHHGLETTPSFFKFMSYASSRRPQSIKYWAKLLQGSDLTVISPKLPPGNTQNPVPEPVLGEAQTGFLQRPDKITAATLVRTAWAVLLSRISGDSDIVYCQVVSGRNSGIPGVERIVGCCLNIVPTRVVLSSSPTVGELVCAVQEQLLEMGEADTLGFRDIVENCTNWPATTNFESMIHHRDIDQHPEIQTPTGVSRMHAFENHMMAPCIFVVSYGRDDKVRIELNANTHIMTTETAKSLADCLVRIIEKLVSSMDVPVQSLLNDVEVTI</sequence>
<dbReference type="CDD" id="cd19542">
    <property type="entry name" value="CT_NRPS-like"/>
    <property type="match status" value="1"/>
</dbReference>
<keyword evidence="1" id="KW-0596">Phosphopantetheine</keyword>
<feature type="domain" description="Carrier" evidence="5">
    <location>
        <begin position="790"/>
        <end position="866"/>
    </location>
</feature>
<dbReference type="InterPro" id="IPR036736">
    <property type="entry name" value="ACP-like_sf"/>
</dbReference>
<comment type="similarity">
    <text evidence="4">Belongs to the NRP synthetase family.</text>
</comment>
<evidence type="ECO:0000313" key="6">
    <source>
        <dbReference type="EMBL" id="KAL1874627.1"/>
    </source>
</evidence>
<dbReference type="InterPro" id="IPR000873">
    <property type="entry name" value="AMP-dep_synth/lig_dom"/>
</dbReference>
<dbReference type="SUPFAM" id="SSF52777">
    <property type="entry name" value="CoA-dependent acyltransferases"/>
    <property type="match status" value="3"/>
</dbReference>
<keyword evidence="7" id="KW-1185">Reference proteome</keyword>
<proteinExistence type="inferred from homology"/>
<dbReference type="Gene3D" id="1.10.1200.10">
    <property type="entry name" value="ACP-like"/>
    <property type="match status" value="1"/>
</dbReference>
<gene>
    <name evidence="6" type="ORF">Plec18167_005859</name>
</gene>
<dbReference type="SUPFAM" id="SSF56801">
    <property type="entry name" value="Acetyl-CoA synthetase-like"/>
    <property type="match status" value="1"/>
</dbReference>
<dbReference type="Gene3D" id="3.30.300.30">
    <property type="match status" value="1"/>
</dbReference>
<dbReference type="InterPro" id="IPR001242">
    <property type="entry name" value="Condensation_dom"/>
</dbReference>
<dbReference type="Gene3D" id="3.30.559.10">
    <property type="entry name" value="Chloramphenicol acetyltransferase-like domain"/>
    <property type="match status" value="1"/>
</dbReference>
<keyword evidence="2" id="KW-0597">Phosphoprotein</keyword>
<dbReference type="Pfam" id="PF00668">
    <property type="entry name" value="Condensation"/>
    <property type="match status" value="1"/>
</dbReference>
<evidence type="ECO:0000259" key="5">
    <source>
        <dbReference type="PROSITE" id="PS50075"/>
    </source>
</evidence>
<dbReference type="Gene3D" id="3.30.559.30">
    <property type="entry name" value="Nonribosomal peptide synthetase, condensation domain"/>
    <property type="match status" value="2"/>
</dbReference>
<dbReference type="PANTHER" id="PTHR45527:SF3">
    <property type="entry name" value="SIDEROPHORE SYNTHETASE (EUROFUNG)"/>
    <property type="match status" value="1"/>
</dbReference>
<evidence type="ECO:0000256" key="3">
    <source>
        <dbReference type="ARBA" id="ARBA00022598"/>
    </source>
</evidence>